<evidence type="ECO:0000259" key="2">
    <source>
        <dbReference type="Pfam" id="PF07885"/>
    </source>
</evidence>
<evidence type="ECO:0000256" key="1">
    <source>
        <dbReference type="SAM" id="Phobius"/>
    </source>
</evidence>
<protein>
    <submittedName>
        <fullName evidence="3">Ion channel</fullName>
    </submittedName>
</protein>
<keyword evidence="1" id="KW-1133">Transmembrane helix</keyword>
<keyword evidence="1" id="KW-0812">Transmembrane</keyword>
<keyword evidence="1" id="KW-0472">Membrane</keyword>
<dbReference type="InterPro" id="IPR013099">
    <property type="entry name" value="K_chnl_dom"/>
</dbReference>
<reference evidence="3 4" key="1">
    <citation type="submission" date="2017-09" db="EMBL/GenBank/DDBJ databases">
        <authorList>
            <person name="Ehlers B."/>
            <person name="Leendertz F.H."/>
        </authorList>
    </citation>
    <scope>NUCLEOTIDE SEQUENCE [LARGE SCALE GENOMIC DNA]</scope>
    <source>
        <strain evidence="3 4">DSM 46844</strain>
    </source>
</reference>
<proteinExistence type="predicted"/>
<keyword evidence="4" id="KW-1185">Reference proteome</keyword>
<feature type="transmembrane region" description="Helical" evidence="1">
    <location>
        <begin position="83"/>
        <end position="104"/>
    </location>
</feature>
<evidence type="ECO:0000313" key="4">
    <source>
        <dbReference type="Proteomes" id="UP000219514"/>
    </source>
</evidence>
<dbReference type="Proteomes" id="UP000219514">
    <property type="component" value="Unassembled WGS sequence"/>
</dbReference>
<evidence type="ECO:0000313" key="3">
    <source>
        <dbReference type="EMBL" id="SNX97346.1"/>
    </source>
</evidence>
<feature type="transmembrane region" description="Helical" evidence="1">
    <location>
        <begin position="50"/>
        <end position="71"/>
    </location>
</feature>
<accession>A0A285EH18</accession>
<feature type="transmembrane region" description="Helical" evidence="1">
    <location>
        <begin position="21"/>
        <end position="44"/>
    </location>
</feature>
<dbReference type="EMBL" id="OBDO01000006">
    <property type="protein sequence ID" value="SNX97346.1"/>
    <property type="molecule type" value="Genomic_DNA"/>
</dbReference>
<organism evidence="3 4">
    <name type="scientific">Geodermatophilus sabuli</name>
    <dbReference type="NCBI Taxonomy" id="1564158"/>
    <lineage>
        <taxon>Bacteria</taxon>
        <taxon>Bacillati</taxon>
        <taxon>Actinomycetota</taxon>
        <taxon>Actinomycetes</taxon>
        <taxon>Geodermatophilales</taxon>
        <taxon>Geodermatophilaceae</taxon>
        <taxon>Geodermatophilus</taxon>
    </lineage>
</organism>
<feature type="transmembrane region" description="Helical" evidence="1">
    <location>
        <begin position="150"/>
        <end position="171"/>
    </location>
</feature>
<name>A0A285EH18_9ACTN</name>
<sequence>MDPAPRESPLALPGEPVPDRRALVTALGRTLLTVVGLLVLYAVLPLDGPFDVGTLVALVAGLVTVGLLVAWQSRAILRSRHPALRAVEAVTASIPLFLLLFAAADVVLAGTDPDAFTEPLNRTDAVYFVVTVFATVGFGDISPVSDAARILTTLQMVGDLVLIGLVLRVFVAAVDRRRQRADQGTASPR</sequence>
<dbReference type="SUPFAM" id="SSF81324">
    <property type="entry name" value="Voltage-gated potassium channels"/>
    <property type="match status" value="1"/>
</dbReference>
<dbReference type="RefSeq" id="WP_216359763.1">
    <property type="nucleotide sequence ID" value="NZ_JACHXB010000002.1"/>
</dbReference>
<dbReference type="Gene3D" id="1.10.287.70">
    <property type="match status" value="1"/>
</dbReference>
<dbReference type="AlphaFoldDB" id="A0A285EH18"/>
<dbReference type="Pfam" id="PF07885">
    <property type="entry name" value="Ion_trans_2"/>
    <property type="match status" value="1"/>
</dbReference>
<feature type="domain" description="Potassium channel" evidence="2">
    <location>
        <begin position="106"/>
        <end position="174"/>
    </location>
</feature>
<gene>
    <name evidence="3" type="ORF">SAMN06893097_106296</name>
</gene>